<sequence>MSAPTSSDSYGQDQPPSDALIPPSQGVNGELRLLHEQANILIVDDRRTDLLLMAEMVLTLGHRAFLAEDGEQAMIQARRHPPDLILLDLNMPVMDGRRTLERLKDHPVYKGIPVVVVSGVDNTEEIARCLQAGADDYITKPYNPALLKARIEACLAKKRLSDLEARRYRELEAAHNQLQLLIKQQFGKTYSAQLATIFALSKLVESRDRETGKHLERIREYCQAIARQLAAHSRYAQNINELFIDNLYNASPLHDIGKVAIPDSILCKPGQLTEPEREIIKMHTVIGARTLREVDLLYPGNALLEFGTMIAESHHERWDGNGYPHGSSEDNIPLAARILSVGDVYDALTANRCYRPISYTHEEAVEMIRNGSGTQFDPVIVEAFLNIRSQINRIHQTLADDPDPPSIRSV</sequence>
<feature type="compositionally biased region" description="Polar residues" evidence="2">
    <location>
        <begin position="1"/>
        <end position="15"/>
    </location>
</feature>
<dbReference type="Gene3D" id="1.10.3210.10">
    <property type="entry name" value="Hypothetical protein af1432"/>
    <property type="match status" value="1"/>
</dbReference>
<dbReference type="InterPro" id="IPR001789">
    <property type="entry name" value="Sig_transdc_resp-reg_receiver"/>
</dbReference>
<dbReference type="EMBL" id="CP002353">
    <property type="protein sequence ID" value="ADV62142.1"/>
    <property type="molecule type" value="Genomic_DNA"/>
</dbReference>
<dbReference type="InterPro" id="IPR052020">
    <property type="entry name" value="Cyclic_di-GMP/3'3'-cGAMP_PDE"/>
</dbReference>
<name>E8QZK6_ISOPI</name>
<dbReference type="PROSITE" id="PS50110">
    <property type="entry name" value="RESPONSE_REGULATORY"/>
    <property type="match status" value="1"/>
</dbReference>
<dbReference type="InParanoid" id="E8QZK6"/>
<proteinExistence type="predicted"/>
<dbReference type="GO" id="GO:0000160">
    <property type="term" value="P:phosphorelay signal transduction system"/>
    <property type="evidence" value="ECO:0007669"/>
    <property type="project" value="InterPro"/>
</dbReference>
<evidence type="ECO:0000256" key="2">
    <source>
        <dbReference type="SAM" id="MobiDB-lite"/>
    </source>
</evidence>
<keyword evidence="1" id="KW-0597">Phosphoprotein</keyword>
<gene>
    <name evidence="5" type="ordered locus">Isop_1557</name>
</gene>
<dbReference type="RefSeq" id="WP_013564430.1">
    <property type="nucleotide sequence ID" value="NC_014962.1"/>
</dbReference>
<dbReference type="KEGG" id="ipa:Isop_1557"/>
<dbReference type="InterPro" id="IPR003607">
    <property type="entry name" value="HD/PDEase_dom"/>
</dbReference>
<dbReference type="STRING" id="575540.Isop_1557"/>
<evidence type="ECO:0000259" key="4">
    <source>
        <dbReference type="PROSITE" id="PS51832"/>
    </source>
</evidence>
<evidence type="ECO:0000313" key="6">
    <source>
        <dbReference type="Proteomes" id="UP000008631"/>
    </source>
</evidence>
<evidence type="ECO:0000256" key="1">
    <source>
        <dbReference type="PROSITE-ProRule" id="PRU00169"/>
    </source>
</evidence>
<dbReference type="SUPFAM" id="SSF109604">
    <property type="entry name" value="HD-domain/PDEase-like"/>
    <property type="match status" value="1"/>
</dbReference>
<keyword evidence="6" id="KW-1185">Reference proteome</keyword>
<dbReference type="HOGENOM" id="CLU_000445_92_10_0"/>
<dbReference type="PANTHER" id="PTHR45228">
    <property type="entry name" value="CYCLIC DI-GMP PHOSPHODIESTERASE TM_0186-RELATED"/>
    <property type="match status" value="1"/>
</dbReference>
<feature type="region of interest" description="Disordered" evidence="2">
    <location>
        <begin position="1"/>
        <end position="25"/>
    </location>
</feature>
<dbReference type="InterPro" id="IPR037522">
    <property type="entry name" value="HD_GYP_dom"/>
</dbReference>
<dbReference type="SUPFAM" id="SSF52172">
    <property type="entry name" value="CheY-like"/>
    <property type="match status" value="1"/>
</dbReference>
<evidence type="ECO:0000259" key="3">
    <source>
        <dbReference type="PROSITE" id="PS50110"/>
    </source>
</evidence>
<dbReference type="Pfam" id="PF00072">
    <property type="entry name" value="Response_reg"/>
    <property type="match status" value="1"/>
</dbReference>
<dbReference type="SMART" id="SM00471">
    <property type="entry name" value="HDc"/>
    <property type="match status" value="1"/>
</dbReference>
<dbReference type="Proteomes" id="UP000008631">
    <property type="component" value="Chromosome"/>
</dbReference>
<feature type="modified residue" description="4-aspartylphosphate" evidence="1">
    <location>
        <position position="88"/>
    </location>
</feature>
<organism evidence="5 6">
    <name type="scientific">Isosphaera pallida (strain ATCC 43644 / DSM 9630 / IS1B)</name>
    <dbReference type="NCBI Taxonomy" id="575540"/>
    <lineage>
        <taxon>Bacteria</taxon>
        <taxon>Pseudomonadati</taxon>
        <taxon>Planctomycetota</taxon>
        <taxon>Planctomycetia</taxon>
        <taxon>Isosphaerales</taxon>
        <taxon>Isosphaeraceae</taxon>
        <taxon>Isosphaera</taxon>
    </lineage>
</organism>
<dbReference type="SMART" id="SM00448">
    <property type="entry name" value="REC"/>
    <property type="match status" value="1"/>
</dbReference>
<accession>E8QZK6</accession>
<protein>
    <submittedName>
        <fullName evidence="5">Response regulator receiver modulated metal dependent phosphohydrolase</fullName>
    </submittedName>
</protein>
<dbReference type="eggNOG" id="COG3437">
    <property type="taxonomic scope" value="Bacteria"/>
</dbReference>
<dbReference type="Gene3D" id="3.40.50.2300">
    <property type="match status" value="1"/>
</dbReference>
<feature type="domain" description="HD-GYP" evidence="4">
    <location>
        <begin position="189"/>
        <end position="400"/>
    </location>
</feature>
<dbReference type="PROSITE" id="PS51832">
    <property type="entry name" value="HD_GYP"/>
    <property type="match status" value="1"/>
</dbReference>
<reference key="1">
    <citation type="submission" date="2010-11" db="EMBL/GenBank/DDBJ databases">
        <title>The complete sequence of chromosome of Isophaera pallida ATCC 43644.</title>
        <authorList>
            <consortium name="US DOE Joint Genome Institute (JGI-PGF)"/>
            <person name="Lucas S."/>
            <person name="Copeland A."/>
            <person name="Lapidus A."/>
            <person name="Bruce D."/>
            <person name="Goodwin L."/>
            <person name="Pitluck S."/>
            <person name="Kyrpides N."/>
            <person name="Mavromatis K."/>
            <person name="Pagani I."/>
            <person name="Ivanova N."/>
            <person name="Saunders E."/>
            <person name="Brettin T."/>
            <person name="Detter J.C."/>
            <person name="Han C."/>
            <person name="Tapia R."/>
            <person name="Land M."/>
            <person name="Hauser L."/>
            <person name="Markowitz V."/>
            <person name="Cheng J.-F."/>
            <person name="Hugenholtz P."/>
            <person name="Woyke T."/>
            <person name="Wu D."/>
            <person name="Eisen J.A."/>
        </authorList>
    </citation>
    <scope>NUCLEOTIDE SEQUENCE</scope>
    <source>
        <strain>ATCC 43644</strain>
    </source>
</reference>
<dbReference type="InterPro" id="IPR011006">
    <property type="entry name" value="CheY-like_superfamily"/>
</dbReference>
<dbReference type="CDD" id="cd00077">
    <property type="entry name" value="HDc"/>
    <property type="match status" value="1"/>
</dbReference>
<dbReference type="AlphaFoldDB" id="E8QZK6"/>
<evidence type="ECO:0000313" key="5">
    <source>
        <dbReference type="EMBL" id="ADV62142.1"/>
    </source>
</evidence>
<reference evidence="5 6" key="2">
    <citation type="journal article" date="2011" name="Stand. Genomic Sci.">
        <title>Complete genome sequence of Isosphaera pallida type strain (IS1B).</title>
        <authorList>
            <consortium name="US DOE Joint Genome Institute (JGI-PGF)"/>
            <person name="Goker M."/>
            <person name="Cleland D."/>
            <person name="Saunders E."/>
            <person name="Lapidus A."/>
            <person name="Nolan M."/>
            <person name="Lucas S."/>
            <person name="Hammon N."/>
            <person name="Deshpande S."/>
            <person name="Cheng J.F."/>
            <person name="Tapia R."/>
            <person name="Han C."/>
            <person name="Goodwin L."/>
            <person name="Pitluck S."/>
            <person name="Liolios K."/>
            <person name="Pagani I."/>
            <person name="Ivanova N."/>
            <person name="Mavromatis K."/>
            <person name="Pati A."/>
            <person name="Chen A."/>
            <person name="Palaniappan K."/>
            <person name="Land M."/>
            <person name="Hauser L."/>
            <person name="Chang Y.J."/>
            <person name="Jeffries C.D."/>
            <person name="Detter J.C."/>
            <person name="Beck B."/>
            <person name="Woyke T."/>
            <person name="Bristow J."/>
            <person name="Eisen J.A."/>
            <person name="Markowitz V."/>
            <person name="Hugenholtz P."/>
            <person name="Kyrpides N.C."/>
            <person name="Klenk H.P."/>
        </authorList>
    </citation>
    <scope>NUCLEOTIDE SEQUENCE [LARGE SCALE GENOMIC DNA]</scope>
    <source>
        <strain evidence="6">ATCC 43644 / DSM 9630 / IS1B</strain>
    </source>
</reference>
<feature type="domain" description="Response regulatory" evidence="3">
    <location>
        <begin position="39"/>
        <end position="155"/>
    </location>
</feature>
<dbReference type="Pfam" id="PF13487">
    <property type="entry name" value="HD_5"/>
    <property type="match status" value="1"/>
</dbReference>